<keyword evidence="2" id="KW-1185">Reference proteome</keyword>
<dbReference type="AlphaFoldDB" id="A0A8X6V5S6"/>
<organism evidence="1 2">
    <name type="scientific">Trichonephila clavipes</name>
    <name type="common">Golden silk orbweaver</name>
    <name type="synonym">Nephila clavipes</name>
    <dbReference type="NCBI Taxonomy" id="2585209"/>
    <lineage>
        <taxon>Eukaryota</taxon>
        <taxon>Metazoa</taxon>
        <taxon>Ecdysozoa</taxon>
        <taxon>Arthropoda</taxon>
        <taxon>Chelicerata</taxon>
        <taxon>Arachnida</taxon>
        <taxon>Araneae</taxon>
        <taxon>Araneomorphae</taxon>
        <taxon>Entelegynae</taxon>
        <taxon>Araneoidea</taxon>
        <taxon>Nephilidae</taxon>
        <taxon>Trichonephila</taxon>
    </lineage>
</organism>
<evidence type="ECO:0000313" key="2">
    <source>
        <dbReference type="Proteomes" id="UP000887159"/>
    </source>
</evidence>
<proteinExistence type="predicted"/>
<name>A0A8X6V5S6_TRICX</name>
<comment type="caution">
    <text evidence="1">The sequence shown here is derived from an EMBL/GenBank/DDBJ whole genome shotgun (WGS) entry which is preliminary data.</text>
</comment>
<gene>
    <name evidence="1" type="ORF">TNCV_4292291</name>
</gene>
<accession>A0A8X6V5S6</accession>
<evidence type="ECO:0000313" key="1">
    <source>
        <dbReference type="EMBL" id="GFX94184.1"/>
    </source>
</evidence>
<reference evidence="1" key="1">
    <citation type="submission" date="2020-08" db="EMBL/GenBank/DDBJ databases">
        <title>Multicomponent nature underlies the extraordinary mechanical properties of spider dragline silk.</title>
        <authorList>
            <person name="Kono N."/>
            <person name="Nakamura H."/>
            <person name="Mori M."/>
            <person name="Yoshida Y."/>
            <person name="Ohtoshi R."/>
            <person name="Malay A.D."/>
            <person name="Moran D.A.P."/>
            <person name="Tomita M."/>
            <person name="Numata K."/>
            <person name="Arakawa K."/>
        </authorList>
    </citation>
    <scope>NUCLEOTIDE SEQUENCE</scope>
</reference>
<dbReference type="Proteomes" id="UP000887159">
    <property type="component" value="Unassembled WGS sequence"/>
</dbReference>
<protein>
    <submittedName>
        <fullName evidence="1">Uncharacterized protein</fullName>
    </submittedName>
</protein>
<sequence length="82" mass="9556">MTIHRPLIQQNLRSCQSLRHLPLHLHTFEPDYVPWLYFSEDKARPHAAGVAMNCLTACQTLPWPFNRAYLRYDGKVTASTME</sequence>
<dbReference type="EMBL" id="BMAU01021177">
    <property type="protein sequence ID" value="GFX94184.1"/>
    <property type="molecule type" value="Genomic_DNA"/>
</dbReference>